<name>A0A2U8E703_9BACT</name>
<evidence type="ECO:0000256" key="1">
    <source>
        <dbReference type="SAM" id="SignalP"/>
    </source>
</evidence>
<dbReference type="AlphaFoldDB" id="A0A2U8E703"/>
<feature type="chain" id="PRO_5015992769" description="HEAT repeat domain-containing protein" evidence="1">
    <location>
        <begin position="26"/>
        <end position="350"/>
    </location>
</feature>
<keyword evidence="1" id="KW-0732">Signal</keyword>
<reference evidence="2 3" key="1">
    <citation type="journal article" date="2018" name="Syst. Appl. Microbiol.">
        <title>Ereboglobus luteus gen. nov. sp. nov. from cockroach guts, and new insights into the oxygen relationship of the genera Opitutus and Didymococcus (Verrucomicrobia: Opitutaceae).</title>
        <authorList>
            <person name="Tegtmeier D."/>
            <person name="Belitz A."/>
            <person name="Radek R."/>
            <person name="Heimerl T."/>
            <person name="Brune A."/>
        </authorList>
    </citation>
    <scope>NUCLEOTIDE SEQUENCE [LARGE SCALE GENOMIC DNA]</scope>
    <source>
        <strain evidence="2 3">Ho45</strain>
    </source>
</reference>
<protein>
    <recommendedName>
        <fullName evidence="4">HEAT repeat domain-containing protein</fullName>
    </recommendedName>
</protein>
<evidence type="ECO:0008006" key="4">
    <source>
        <dbReference type="Google" id="ProtNLM"/>
    </source>
</evidence>
<gene>
    <name evidence="2" type="ORF">CKA38_14850</name>
</gene>
<organism evidence="2 3">
    <name type="scientific">Ereboglobus luteus</name>
    <dbReference type="NCBI Taxonomy" id="1796921"/>
    <lineage>
        <taxon>Bacteria</taxon>
        <taxon>Pseudomonadati</taxon>
        <taxon>Verrucomicrobiota</taxon>
        <taxon>Opitutia</taxon>
        <taxon>Opitutales</taxon>
        <taxon>Opitutaceae</taxon>
        <taxon>Ereboglobus</taxon>
    </lineage>
</organism>
<feature type="signal peptide" evidence="1">
    <location>
        <begin position="1"/>
        <end position="25"/>
    </location>
</feature>
<dbReference type="Proteomes" id="UP000244896">
    <property type="component" value="Chromosome"/>
</dbReference>
<evidence type="ECO:0000313" key="2">
    <source>
        <dbReference type="EMBL" id="AWI10364.1"/>
    </source>
</evidence>
<dbReference type="RefSeq" id="WP_108826266.1">
    <property type="nucleotide sequence ID" value="NZ_CP023004.1"/>
</dbReference>
<evidence type="ECO:0000313" key="3">
    <source>
        <dbReference type="Proteomes" id="UP000244896"/>
    </source>
</evidence>
<proteinExistence type="predicted"/>
<dbReference type="OrthoDB" id="296928at2"/>
<accession>A0A2U8E703</accession>
<dbReference type="KEGG" id="elut:CKA38_14850"/>
<sequence>MSTFCYLMLTLAVTMIATPFLRASATNQNKEEFAKRMKESSGPQTFAEIEELFAELPPFFHNYSEKTKEQSEVSFDPKGYLKLAVALQKQGEDHAVSVLRKLAKRSDGSKVVALCRMLFVARKDGAFRAPMWGAPNSLPRPDGKKWPLEPIAIINDIPFLVTMGYDIAGNPESVSDYLEYCIAECEWNKRNYLALQIYKMRRNAPTVDMEIKAACTKLLILNVPQEKWGEKEWARRWAPFMRAQTKNWNRSLKIKPADFRARKNTLRYLLDDRFDLSSVPKEREDDFYEIIEAFIQGRHHRRDEFIYKIQFTSPDAAELQFSDSGMHGGGVASTRKENGKWVIGLTLYLQ</sequence>
<dbReference type="EMBL" id="CP023004">
    <property type="protein sequence ID" value="AWI10364.1"/>
    <property type="molecule type" value="Genomic_DNA"/>
</dbReference>
<keyword evidence="3" id="KW-1185">Reference proteome</keyword>